<dbReference type="InParanoid" id="A0A3N4KAP5"/>
<accession>A0A3N4KAP5</accession>
<evidence type="ECO:0000313" key="2">
    <source>
        <dbReference type="EMBL" id="RPB07576.1"/>
    </source>
</evidence>
<sequence>MEWMKRDEQSTDYLTGPSEAVCIGAVGLSVFLMLYMELESSQIPTRFFSVLPSTRTTRTTNR</sequence>
<evidence type="ECO:0000256" key="1">
    <source>
        <dbReference type="SAM" id="Phobius"/>
    </source>
</evidence>
<keyword evidence="3" id="KW-1185">Reference proteome</keyword>
<keyword evidence="1" id="KW-1133">Transmembrane helix</keyword>
<dbReference type="EMBL" id="ML119179">
    <property type="protein sequence ID" value="RPB07576.1"/>
    <property type="molecule type" value="Genomic_DNA"/>
</dbReference>
<proteinExistence type="predicted"/>
<name>A0A3N4KAP5_9PEZI</name>
<organism evidence="2 3">
    <name type="scientific">Morchella conica CCBAS932</name>
    <dbReference type="NCBI Taxonomy" id="1392247"/>
    <lineage>
        <taxon>Eukaryota</taxon>
        <taxon>Fungi</taxon>
        <taxon>Dikarya</taxon>
        <taxon>Ascomycota</taxon>
        <taxon>Pezizomycotina</taxon>
        <taxon>Pezizomycetes</taxon>
        <taxon>Pezizales</taxon>
        <taxon>Morchellaceae</taxon>
        <taxon>Morchella</taxon>
    </lineage>
</organism>
<feature type="transmembrane region" description="Helical" evidence="1">
    <location>
        <begin position="20"/>
        <end position="38"/>
    </location>
</feature>
<keyword evidence="1" id="KW-0472">Membrane</keyword>
<reference evidence="2 3" key="1">
    <citation type="journal article" date="2018" name="Nat. Ecol. Evol.">
        <title>Pezizomycetes genomes reveal the molecular basis of ectomycorrhizal truffle lifestyle.</title>
        <authorList>
            <person name="Murat C."/>
            <person name="Payen T."/>
            <person name="Noel B."/>
            <person name="Kuo A."/>
            <person name="Morin E."/>
            <person name="Chen J."/>
            <person name="Kohler A."/>
            <person name="Krizsan K."/>
            <person name="Balestrini R."/>
            <person name="Da Silva C."/>
            <person name="Montanini B."/>
            <person name="Hainaut M."/>
            <person name="Levati E."/>
            <person name="Barry K.W."/>
            <person name="Belfiori B."/>
            <person name="Cichocki N."/>
            <person name="Clum A."/>
            <person name="Dockter R.B."/>
            <person name="Fauchery L."/>
            <person name="Guy J."/>
            <person name="Iotti M."/>
            <person name="Le Tacon F."/>
            <person name="Lindquist E.A."/>
            <person name="Lipzen A."/>
            <person name="Malagnac F."/>
            <person name="Mello A."/>
            <person name="Molinier V."/>
            <person name="Miyauchi S."/>
            <person name="Poulain J."/>
            <person name="Riccioni C."/>
            <person name="Rubini A."/>
            <person name="Sitrit Y."/>
            <person name="Splivallo R."/>
            <person name="Traeger S."/>
            <person name="Wang M."/>
            <person name="Zifcakova L."/>
            <person name="Wipf D."/>
            <person name="Zambonelli A."/>
            <person name="Paolocci F."/>
            <person name="Nowrousian M."/>
            <person name="Ottonello S."/>
            <person name="Baldrian P."/>
            <person name="Spatafora J.W."/>
            <person name="Henrissat B."/>
            <person name="Nagy L.G."/>
            <person name="Aury J.M."/>
            <person name="Wincker P."/>
            <person name="Grigoriev I.V."/>
            <person name="Bonfante P."/>
            <person name="Martin F.M."/>
        </authorList>
    </citation>
    <scope>NUCLEOTIDE SEQUENCE [LARGE SCALE GENOMIC DNA]</scope>
    <source>
        <strain evidence="2 3">CCBAS932</strain>
    </source>
</reference>
<keyword evidence="1" id="KW-0812">Transmembrane</keyword>
<evidence type="ECO:0000313" key="3">
    <source>
        <dbReference type="Proteomes" id="UP000277580"/>
    </source>
</evidence>
<protein>
    <submittedName>
        <fullName evidence="2">Uncharacterized protein</fullName>
    </submittedName>
</protein>
<dbReference type="Proteomes" id="UP000277580">
    <property type="component" value="Unassembled WGS sequence"/>
</dbReference>
<gene>
    <name evidence="2" type="ORF">P167DRAFT_539998</name>
</gene>
<dbReference type="AlphaFoldDB" id="A0A3N4KAP5"/>